<dbReference type="GO" id="GO:0006493">
    <property type="term" value="P:protein O-linked glycosylation"/>
    <property type="evidence" value="ECO:0007669"/>
    <property type="project" value="TreeGrafter"/>
</dbReference>
<keyword evidence="12" id="KW-1185">Reference proteome</keyword>
<sequence length="328" mass="37895">MAMKLFRVFRYVICGCLVGIFIVWCKDGGRDIRLTSVFGNSSGVTDINANESARFPLTLAGDYILNSPKICSGIPIVKALVVVHTAAHHFTRRHNIRSTFGSRDLFKEVRVVFLLGLVNDVKIQEFIQLEHVKYGDTVQGNFIDSYHNLTHKGVMGLRWITEHCSNVKYVVKIDDDVIFDMWRFLDNFGSFSEGRSIFCNVIKNGLIFRKGKWKLDNEIFSERLQWPWPYCPGFVVILSGDVIQPMFEAAYVTPFIWIDDVYLYGYLPYKARVVNLQNFPKHLGCSSEKNSHECLVKNNDNCTYMAVNVPKDKYQIYWNLIEKRNKKT</sequence>
<organism evidence="11 12">
    <name type="scientific">Patella caerulea</name>
    <name type="common">Rayed Mediterranean limpet</name>
    <dbReference type="NCBI Taxonomy" id="87958"/>
    <lineage>
        <taxon>Eukaryota</taxon>
        <taxon>Metazoa</taxon>
        <taxon>Spiralia</taxon>
        <taxon>Lophotrochozoa</taxon>
        <taxon>Mollusca</taxon>
        <taxon>Gastropoda</taxon>
        <taxon>Patellogastropoda</taxon>
        <taxon>Patelloidea</taxon>
        <taxon>Patellidae</taxon>
        <taxon>Patella</taxon>
    </lineage>
</organism>
<evidence type="ECO:0000313" key="12">
    <source>
        <dbReference type="Proteomes" id="UP001347796"/>
    </source>
</evidence>
<keyword evidence="9" id="KW-0472">Membrane</keyword>
<dbReference type="EMBL" id="JAZGQO010000007">
    <property type="protein sequence ID" value="KAK6183216.1"/>
    <property type="molecule type" value="Genomic_DNA"/>
</dbReference>
<keyword evidence="7" id="KW-1133">Transmembrane helix</keyword>
<reference evidence="11 12" key="1">
    <citation type="submission" date="2024-01" db="EMBL/GenBank/DDBJ databases">
        <title>The genome of the rayed Mediterranean limpet Patella caerulea (Linnaeus, 1758).</title>
        <authorList>
            <person name="Anh-Thu Weber A."/>
            <person name="Halstead-Nussloch G."/>
        </authorList>
    </citation>
    <scope>NUCLEOTIDE SEQUENCE [LARGE SCALE GENOMIC DNA]</scope>
    <source>
        <strain evidence="11">AATW-2023a</strain>
        <tissue evidence="11">Whole specimen</tissue>
    </source>
</reference>
<keyword evidence="8 10" id="KW-0333">Golgi apparatus</keyword>
<evidence type="ECO:0000313" key="11">
    <source>
        <dbReference type="EMBL" id="KAK6183216.1"/>
    </source>
</evidence>
<accession>A0AAN8JUW4</accession>
<keyword evidence="5" id="KW-0812">Transmembrane</keyword>
<comment type="caution">
    <text evidence="11">The sequence shown here is derived from an EMBL/GenBank/DDBJ whole genome shotgun (WGS) entry which is preliminary data.</text>
</comment>
<dbReference type="GO" id="GO:0016758">
    <property type="term" value="F:hexosyltransferase activity"/>
    <property type="evidence" value="ECO:0007669"/>
    <property type="project" value="InterPro"/>
</dbReference>
<dbReference type="InterPro" id="IPR002659">
    <property type="entry name" value="Glyco_trans_31"/>
</dbReference>
<keyword evidence="4" id="KW-0808">Transferase</keyword>
<gene>
    <name evidence="11" type="ORF">SNE40_010739</name>
</gene>
<evidence type="ECO:0000256" key="2">
    <source>
        <dbReference type="ARBA" id="ARBA00008661"/>
    </source>
</evidence>
<evidence type="ECO:0000256" key="6">
    <source>
        <dbReference type="ARBA" id="ARBA00022968"/>
    </source>
</evidence>
<dbReference type="PANTHER" id="PTHR11214">
    <property type="entry name" value="BETA-1,3-N-ACETYLGLUCOSAMINYLTRANSFERASE"/>
    <property type="match status" value="1"/>
</dbReference>
<dbReference type="PANTHER" id="PTHR11214:SF364">
    <property type="entry name" value="HEXOSYLTRANSFERASE"/>
    <property type="match status" value="1"/>
</dbReference>
<dbReference type="GO" id="GO:0000139">
    <property type="term" value="C:Golgi membrane"/>
    <property type="evidence" value="ECO:0007669"/>
    <property type="project" value="UniProtKB-SubCell"/>
</dbReference>
<evidence type="ECO:0000256" key="10">
    <source>
        <dbReference type="RuleBase" id="RU363063"/>
    </source>
</evidence>
<name>A0AAN8JUW4_PATCE</name>
<dbReference type="EC" id="2.4.1.-" evidence="10"/>
<evidence type="ECO:0000256" key="3">
    <source>
        <dbReference type="ARBA" id="ARBA00022676"/>
    </source>
</evidence>
<evidence type="ECO:0000256" key="4">
    <source>
        <dbReference type="ARBA" id="ARBA00022679"/>
    </source>
</evidence>
<evidence type="ECO:0000256" key="5">
    <source>
        <dbReference type="ARBA" id="ARBA00022692"/>
    </source>
</evidence>
<comment type="similarity">
    <text evidence="2 10">Belongs to the glycosyltransferase 31 family.</text>
</comment>
<dbReference type="AlphaFoldDB" id="A0AAN8JUW4"/>
<keyword evidence="3 10" id="KW-0328">Glycosyltransferase</keyword>
<evidence type="ECO:0000256" key="9">
    <source>
        <dbReference type="ARBA" id="ARBA00023136"/>
    </source>
</evidence>
<keyword evidence="6" id="KW-0735">Signal-anchor</keyword>
<evidence type="ECO:0000256" key="1">
    <source>
        <dbReference type="ARBA" id="ARBA00004323"/>
    </source>
</evidence>
<evidence type="ECO:0000256" key="8">
    <source>
        <dbReference type="ARBA" id="ARBA00023034"/>
    </source>
</evidence>
<proteinExistence type="inferred from homology"/>
<evidence type="ECO:0000256" key="7">
    <source>
        <dbReference type="ARBA" id="ARBA00022989"/>
    </source>
</evidence>
<dbReference type="Proteomes" id="UP001347796">
    <property type="component" value="Unassembled WGS sequence"/>
</dbReference>
<dbReference type="Gene3D" id="3.90.550.50">
    <property type="match status" value="1"/>
</dbReference>
<comment type="subcellular location">
    <subcellularLocation>
        <location evidence="1 10">Golgi apparatus membrane</location>
        <topology evidence="1 10">Single-pass type II membrane protein</topology>
    </subcellularLocation>
</comment>
<dbReference type="Pfam" id="PF01762">
    <property type="entry name" value="Galactosyl_T"/>
    <property type="match status" value="1"/>
</dbReference>
<protein>
    <recommendedName>
        <fullName evidence="10">Hexosyltransferase</fullName>
        <ecNumber evidence="10">2.4.1.-</ecNumber>
    </recommendedName>
</protein>